<evidence type="ECO:0000313" key="3">
    <source>
        <dbReference type="Proteomes" id="UP000593564"/>
    </source>
</evidence>
<gene>
    <name evidence="2" type="ORF">HYC85_023853</name>
</gene>
<keyword evidence="3" id="KW-1185">Reference proteome</keyword>
<feature type="compositionally biased region" description="Basic and acidic residues" evidence="1">
    <location>
        <begin position="10"/>
        <end position="23"/>
    </location>
</feature>
<evidence type="ECO:0000256" key="1">
    <source>
        <dbReference type="SAM" id="MobiDB-lite"/>
    </source>
</evidence>
<feature type="region of interest" description="Disordered" evidence="1">
    <location>
        <begin position="1"/>
        <end position="54"/>
    </location>
</feature>
<comment type="caution">
    <text evidence="2">The sequence shown here is derived from an EMBL/GenBank/DDBJ whole genome shotgun (WGS) entry which is preliminary data.</text>
</comment>
<dbReference type="Proteomes" id="UP000593564">
    <property type="component" value="Unassembled WGS sequence"/>
</dbReference>
<protein>
    <submittedName>
        <fullName evidence="2">Uncharacterized protein</fullName>
    </submittedName>
</protein>
<proteinExistence type="predicted"/>
<accession>A0A7J7GJH1</accession>
<feature type="compositionally biased region" description="Basic residues" evidence="1">
    <location>
        <begin position="40"/>
        <end position="54"/>
    </location>
</feature>
<feature type="compositionally biased region" description="Polar residues" evidence="1">
    <location>
        <begin position="24"/>
        <end position="39"/>
    </location>
</feature>
<name>A0A7J7GJH1_CAMSI</name>
<dbReference type="AlphaFoldDB" id="A0A7J7GJH1"/>
<evidence type="ECO:0000313" key="2">
    <source>
        <dbReference type="EMBL" id="KAF5939594.1"/>
    </source>
</evidence>
<dbReference type="EMBL" id="JACBKZ010000011">
    <property type="protein sequence ID" value="KAF5939594.1"/>
    <property type="molecule type" value="Genomic_DNA"/>
</dbReference>
<organism evidence="2 3">
    <name type="scientific">Camellia sinensis</name>
    <name type="common">Tea plant</name>
    <name type="synonym">Thea sinensis</name>
    <dbReference type="NCBI Taxonomy" id="4442"/>
    <lineage>
        <taxon>Eukaryota</taxon>
        <taxon>Viridiplantae</taxon>
        <taxon>Streptophyta</taxon>
        <taxon>Embryophyta</taxon>
        <taxon>Tracheophyta</taxon>
        <taxon>Spermatophyta</taxon>
        <taxon>Magnoliopsida</taxon>
        <taxon>eudicotyledons</taxon>
        <taxon>Gunneridae</taxon>
        <taxon>Pentapetalae</taxon>
        <taxon>asterids</taxon>
        <taxon>Ericales</taxon>
        <taxon>Theaceae</taxon>
        <taxon>Camellia</taxon>
    </lineage>
</organism>
<sequence length="54" mass="6022">MLESSLNTRKLGDQRISRGRMDSKSINGSGLSPDCYTTSKHIKFRKKKPPSIGL</sequence>
<reference evidence="2 3" key="2">
    <citation type="submission" date="2020-07" db="EMBL/GenBank/DDBJ databases">
        <title>Genome assembly of wild tea tree DASZ reveals pedigree and selection history of tea varieties.</title>
        <authorList>
            <person name="Zhang W."/>
        </authorList>
    </citation>
    <scope>NUCLEOTIDE SEQUENCE [LARGE SCALE GENOMIC DNA]</scope>
    <source>
        <strain evidence="3">cv. G240</strain>
        <tissue evidence="2">Leaf</tissue>
    </source>
</reference>
<reference evidence="3" key="1">
    <citation type="journal article" date="2020" name="Nat. Commun.">
        <title>Genome assembly of wild tea tree DASZ reveals pedigree and selection history of tea varieties.</title>
        <authorList>
            <person name="Zhang W."/>
            <person name="Zhang Y."/>
            <person name="Qiu H."/>
            <person name="Guo Y."/>
            <person name="Wan H."/>
            <person name="Zhang X."/>
            <person name="Scossa F."/>
            <person name="Alseekh S."/>
            <person name="Zhang Q."/>
            <person name="Wang P."/>
            <person name="Xu L."/>
            <person name="Schmidt M.H."/>
            <person name="Jia X."/>
            <person name="Li D."/>
            <person name="Zhu A."/>
            <person name="Guo F."/>
            <person name="Chen W."/>
            <person name="Ni D."/>
            <person name="Usadel B."/>
            <person name="Fernie A.R."/>
            <person name="Wen W."/>
        </authorList>
    </citation>
    <scope>NUCLEOTIDE SEQUENCE [LARGE SCALE GENOMIC DNA]</scope>
    <source>
        <strain evidence="3">cv. G240</strain>
    </source>
</reference>